<feature type="domain" description="Fork-head" evidence="13">
    <location>
        <begin position="13"/>
        <end position="106"/>
    </location>
</feature>
<dbReference type="PROSITE" id="PS00658">
    <property type="entry name" value="FORK_HEAD_2"/>
    <property type="match status" value="1"/>
</dbReference>
<reference evidence="14 16" key="2">
    <citation type="journal article" date="2013" name="Nature">
        <title>Insights into bilaterian evolution from three spiralian genomes.</title>
        <authorList>
            <person name="Simakov O."/>
            <person name="Marletaz F."/>
            <person name="Cho S.J."/>
            <person name="Edsinger-Gonzales E."/>
            <person name="Havlak P."/>
            <person name="Hellsten U."/>
            <person name="Kuo D.H."/>
            <person name="Larsson T."/>
            <person name="Lv J."/>
            <person name="Arendt D."/>
            <person name="Savage R."/>
            <person name="Osoegawa K."/>
            <person name="de Jong P."/>
            <person name="Grimwood J."/>
            <person name="Chapman J.A."/>
            <person name="Shapiro H."/>
            <person name="Aerts A."/>
            <person name="Otillar R.P."/>
            <person name="Terry A.Y."/>
            <person name="Boore J.L."/>
            <person name="Grigoriev I.V."/>
            <person name="Lindberg D.R."/>
            <person name="Seaver E.C."/>
            <person name="Weisblat D.A."/>
            <person name="Putnam N.H."/>
            <person name="Rokhsar D.S."/>
        </authorList>
    </citation>
    <scope>NUCLEOTIDE SEQUENCE</scope>
</reference>
<dbReference type="SUPFAM" id="SSF46785">
    <property type="entry name" value="Winged helix' DNA-binding domain"/>
    <property type="match status" value="1"/>
</dbReference>
<dbReference type="GO" id="GO:0003700">
    <property type="term" value="F:DNA-binding transcription factor activity"/>
    <property type="evidence" value="ECO:0007669"/>
    <property type="project" value="InterPro"/>
</dbReference>
<dbReference type="FunFam" id="1.10.10.10:FF:000032">
    <property type="entry name" value="Forkhead box protein O4"/>
    <property type="match status" value="1"/>
</dbReference>
<dbReference type="SMART" id="SM00339">
    <property type="entry name" value="FH"/>
    <property type="match status" value="1"/>
</dbReference>
<dbReference type="Pfam" id="PF00250">
    <property type="entry name" value="Forkhead"/>
    <property type="match status" value="1"/>
</dbReference>
<reference evidence="16" key="1">
    <citation type="submission" date="2012-12" db="EMBL/GenBank/DDBJ databases">
        <authorList>
            <person name="Hellsten U."/>
            <person name="Grimwood J."/>
            <person name="Chapman J.A."/>
            <person name="Shapiro H."/>
            <person name="Aerts A."/>
            <person name="Otillar R.P."/>
            <person name="Terry A.Y."/>
            <person name="Boore J.L."/>
            <person name="Simakov O."/>
            <person name="Marletaz F."/>
            <person name="Cho S.-J."/>
            <person name="Edsinger-Gonzales E."/>
            <person name="Havlak P."/>
            <person name="Kuo D.-H."/>
            <person name="Larsson T."/>
            <person name="Lv J."/>
            <person name="Arendt D."/>
            <person name="Savage R."/>
            <person name="Osoegawa K."/>
            <person name="de Jong P."/>
            <person name="Lindberg D.R."/>
            <person name="Seaver E.C."/>
            <person name="Weisblat D.A."/>
            <person name="Putnam N.H."/>
            <person name="Grigoriev I.V."/>
            <person name="Rokhsar D.S."/>
        </authorList>
    </citation>
    <scope>NUCLEOTIDE SEQUENCE</scope>
</reference>
<proteinExistence type="predicted"/>
<evidence type="ECO:0000256" key="1">
    <source>
        <dbReference type="ARBA" id="ARBA00004123"/>
    </source>
</evidence>
<dbReference type="RefSeq" id="XP_009026623.1">
    <property type="nucleotide sequence ID" value="XM_009028375.1"/>
</dbReference>
<comment type="subcellular location">
    <subcellularLocation>
        <location evidence="2">Cytoplasm</location>
    </subcellularLocation>
    <subcellularLocation>
        <location evidence="1 12">Nucleus</location>
    </subcellularLocation>
</comment>
<keyword evidence="7" id="KW-0805">Transcription regulation</keyword>
<sequence length="112" mass="13069">TGTRKNFTRRNAWGNWSYADIITKAINSTPNKRMTLSEIYNWMMQNIPFFKEKGETNSSAGWKNSIRHNLSLHSCFMKVQNESTGKSSWWMLNPDYKSSKLPRRRAATMDVS</sequence>
<dbReference type="Proteomes" id="UP000015101">
    <property type="component" value="Unassembled WGS sequence"/>
</dbReference>
<dbReference type="PROSITE" id="PS50039">
    <property type="entry name" value="FORK_HEAD_3"/>
    <property type="match status" value="1"/>
</dbReference>
<evidence type="ECO:0000256" key="9">
    <source>
        <dbReference type="ARBA" id="ARBA00023163"/>
    </source>
</evidence>
<reference evidence="15" key="3">
    <citation type="submission" date="2015-06" db="UniProtKB">
        <authorList>
            <consortium name="EnsemblMetazoa"/>
        </authorList>
    </citation>
    <scope>IDENTIFICATION</scope>
</reference>
<dbReference type="EMBL" id="KB097536">
    <property type="protein sequence ID" value="ESN95210.1"/>
    <property type="molecule type" value="Genomic_DNA"/>
</dbReference>
<evidence type="ECO:0000313" key="15">
    <source>
        <dbReference type="EnsemblMetazoa" id="HelroP136569"/>
    </source>
</evidence>
<keyword evidence="6" id="KW-0341">Growth regulation</keyword>
<keyword evidence="10 12" id="KW-0539">Nucleus</keyword>
<keyword evidence="9" id="KW-0804">Transcription</keyword>
<evidence type="ECO:0000256" key="8">
    <source>
        <dbReference type="ARBA" id="ARBA00023125"/>
    </source>
</evidence>
<keyword evidence="5" id="KW-0597">Phosphoprotein</keyword>
<dbReference type="OMA" id="FTRRNAW"/>
<name>T1EIE7_HELRO</name>
<evidence type="ECO:0000256" key="11">
    <source>
        <dbReference type="ARBA" id="ARBA00039893"/>
    </source>
</evidence>
<evidence type="ECO:0000259" key="13">
    <source>
        <dbReference type="PROSITE" id="PS50039"/>
    </source>
</evidence>
<dbReference type="AlphaFoldDB" id="T1EIE7"/>
<dbReference type="GO" id="GO:0005737">
    <property type="term" value="C:cytoplasm"/>
    <property type="evidence" value="ECO:0007669"/>
    <property type="project" value="UniProtKB-SubCell"/>
</dbReference>
<evidence type="ECO:0000256" key="7">
    <source>
        <dbReference type="ARBA" id="ARBA00023015"/>
    </source>
</evidence>
<dbReference type="Gene3D" id="1.10.10.10">
    <property type="entry name" value="Winged helix-like DNA-binding domain superfamily/Winged helix DNA-binding domain"/>
    <property type="match status" value="1"/>
</dbReference>
<accession>T1EIE7</accession>
<organism evidence="15 16">
    <name type="scientific">Helobdella robusta</name>
    <name type="common">Californian leech</name>
    <dbReference type="NCBI Taxonomy" id="6412"/>
    <lineage>
        <taxon>Eukaryota</taxon>
        <taxon>Metazoa</taxon>
        <taxon>Spiralia</taxon>
        <taxon>Lophotrochozoa</taxon>
        <taxon>Annelida</taxon>
        <taxon>Clitellata</taxon>
        <taxon>Hirudinea</taxon>
        <taxon>Rhynchobdellida</taxon>
        <taxon>Glossiphoniidae</taxon>
        <taxon>Helobdella</taxon>
    </lineage>
</organism>
<dbReference type="KEGG" id="hro:HELRODRAFT_136569"/>
<dbReference type="HOGENOM" id="CLU_077699_4_0_1"/>
<dbReference type="InterPro" id="IPR030456">
    <property type="entry name" value="TF_fork_head_CS_2"/>
</dbReference>
<evidence type="ECO:0000256" key="2">
    <source>
        <dbReference type="ARBA" id="ARBA00004496"/>
    </source>
</evidence>
<evidence type="ECO:0000256" key="5">
    <source>
        <dbReference type="ARBA" id="ARBA00022553"/>
    </source>
</evidence>
<dbReference type="EnsemblMetazoa" id="HelroT136569">
    <property type="protein sequence ID" value="HelroP136569"/>
    <property type="gene ID" value="HelroG136569"/>
</dbReference>
<evidence type="ECO:0000313" key="16">
    <source>
        <dbReference type="Proteomes" id="UP000015101"/>
    </source>
</evidence>
<dbReference type="STRING" id="6412.T1EIE7"/>
<feature type="DNA-binding region" description="Fork-head" evidence="12">
    <location>
        <begin position="13"/>
        <end position="106"/>
    </location>
</feature>
<protein>
    <recommendedName>
        <fullName evidence="11">Forkhead box protein O</fullName>
    </recommendedName>
</protein>
<evidence type="ECO:0000256" key="10">
    <source>
        <dbReference type="ARBA" id="ARBA00023242"/>
    </source>
</evidence>
<dbReference type="PANTHER" id="PTHR45767:SF2">
    <property type="entry name" value="FORKHEAD BOX PROTEIN O"/>
    <property type="match status" value="1"/>
</dbReference>
<keyword evidence="4" id="KW-0963">Cytoplasm</keyword>
<dbReference type="GO" id="GO:0005634">
    <property type="term" value="C:nucleus"/>
    <property type="evidence" value="ECO:0007669"/>
    <property type="project" value="UniProtKB-SubCell"/>
</dbReference>
<keyword evidence="16" id="KW-1185">Reference proteome</keyword>
<evidence type="ECO:0000256" key="6">
    <source>
        <dbReference type="ARBA" id="ARBA00022604"/>
    </source>
</evidence>
<dbReference type="InterPro" id="IPR001766">
    <property type="entry name" value="Fork_head_dom"/>
</dbReference>
<dbReference type="CTD" id="20196347"/>
<dbReference type="InParanoid" id="T1EIE7"/>
<dbReference type="GeneID" id="20196347"/>
<dbReference type="PRINTS" id="PR00053">
    <property type="entry name" value="FORKHEAD"/>
</dbReference>
<dbReference type="PANTHER" id="PTHR45767">
    <property type="entry name" value="FORKHEAD BOX PROTEIN O"/>
    <property type="match status" value="1"/>
</dbReference>
<dbReference type="InterPro" id="IPR036390">
    <property type="entry name" value="WH_DNA-bd_sf"/>
</dbReference>
<keyword evidence="8 12" id="KW-0238">DNA-binding</keyword>
<dbReference type="CDD" id="cd20032">
    <property type="entry name" value="FH_FOXO"/>
    <property type="match status" value="1"/>
</dbReference>
<dbReference type="GO" id="GO:0043565">
    <property type="term" value="F:sequence-specific DNA binding"/>
    <property type="evidence" value="ECO:0007669"/>
    <property type="project" value="InterPro"/>
</dbReference>
<gene>
    <name evidence="15" type="primary">20196347</name>
    <name evidence="14" type="ORF">HELRODRAFT_136569</name>
</gene>
<evidence type="ECO:0000313" key="14">
    <source>
        <dbReference type="EMBL" id="ESN95210.1"/>
    </source>
</evidence>
<evidence type="ECO:0000256" key="3">
    <source>
        <dbReference type="ARBA" id="ARBA00022473"/>
    </source>
</evidence>
<evidence type="ECO:0000256" key="4">
    <source>
        <dbReference type="ARBA" id="ARBA00022490"/>
    </source>
</evidence>
<dbReference type="InterPro" id="IPR036388">
    <property type="entry name" value="WH-like_DNA-bd_sf"/>
</dbReference>
<evidence type="ECO:0000256" key="12">
    <source>
        <dbReference type="PROSITE-ProRule" id="PRU00089"/>
    </source>
</evidence>
<dbReference type="EMBL" id="AMQM01006880">
    <property type="status" value="NOT_ANNOTATED_CDS"/>
    <property type="molecule type" value="Genomic_DNA"/>
</dbReference>
<dbReference type="eggNOG" id="KOG2294">
    <property type="taxonomic scope" value="Eukaryota"/>
</dbReference>
<keyword evidence="3" id="KW-0217">Developmental protein</keyword>
<dbReference type="OrthoDB" id="5954824at2759"/>